<protein>
    <submittedName>
        <fullName evidence="1">Uncharacterized protein</fullName>
    </submittedName>
</protein>
<dbReference type="AlphaFoldDB" id="A0AAC9FQB4"/>
<dbReference type="EMBL" id="CP012605">
    <property type="protein sequence ID" value="ANH72332.1"/>
    <property type="molecule type" value="Genomic_DNA"/>
</dbReference>
<evidence type="ECO:0000313" key="2">
    <source>
        <dbReference type="Proteomes" id="UP000077927"/>
    </source>
</evidence>
<reference evidence="1 2" key="1">
    <citation type="submission" date="2015-09" db="EMBL/GenBank/DDBJ databases">
        <authorList>
            <person name="Xu Y."/>
            <person name="Nagy A."/>
            <person name="Liu N.T."/>
            <person name="Nou X."/>
        </authorList>
    </citation>
    <scope>NUCLEOTIDE SEQUENCE [LARGE SCALE GENOMIC DNA]</scope>
    <source>
        <strain evidence="1 2">FC1138</strain>
    </source>
</reference>
<gene>
    <name evidence="1" type="ORF">ACS15_1660</name>
</gene>
<dbReference type="Proteomes" id="UP000077927">
    <property type="component" value="Chromosome 1"/>
</dbReference>
<evidence type="ECO:0000313" key="1">
    <source>
        <dbReference type="EMBL" id="ANH72332.1"/>
    </source>
</evidence>
<dbReference type="KEGG" id="rin:ACS15_1660"/>
<name>A0AAC9FQB4_9RALS</name>
<proteinExistence type="predicted"/>
<accession>A0AAC9FQB4</accession>
<sequence length="82" mass="8635">MVESPASHSPACHGWARRLLASPGCNAPGLHSAATRLLVGVRWLALIRLSCVRRPHARLVADARAAVSVLTARPVRPGTGNP</sequence>
<organism evidence="1 2">
    <name type="scientific">Ralstonia insidiosa</name>
    <dbReference type="NCBI Taxonomy" id="190721"/>
    <lineage>
        <taxon>Bacteria</taxon>
        <taxon>Pseudomonadati</taxon>
        <taxon>Pseudomonadota</taxon>
        <taxon>Betaproteobacteria</taxon>
        <taxon>Burkholderiales</taxon>
        <taxon>Burkholderiaceae</taxon>
        <taxon>Ralstonia</taxon>
    </lineage>
</organism>